<sequence>MACGCNKGRARTAAPVPGRTLYRVVLDGGNGKVAFQTHTLATAQAVSRNYPGSVIDPDPEAAAAGQSPAPGTAGGA</sequence>
<reference evidence="2 3" key="1">
    <citation type="submission" date="2015-10" db="EMBL/GenBank/DDBJ databases">
        <title>Draft genome sequence of Streptomyces corchorusii DSM 40340, type strain for the species Streptomyces corchorusii.</title>
        <authorList>
            <person name="Ruckert C."/>
            <person name="Winkler A."/>
            <person name="Kalinowski J."/>
            <person name="Kampfer P."/>
            <person name="Glaeser S."/>
        </authorList>
    </citation>
    <scope>NUCLEOTIDE SEQUENCE [LARGE SCALE GENOMIC DNA]</scope>
    <source>
        <strain evidence="2 3">DSM 40340</strain>
    </source>
</reference>
<evidence type="ECO:0000313" key="3">
    <source>
        <dbReference type="Proteomes" id="UP000053398"/>
    </source>
</evidence>
<dbReference type="Proteomes" id="UP000053398">
    <property type="component" value="Unassembled WGS sequence"/>
</dbReference>
<gene>
    <name evidence="2" type="ORF">AQJ11_03150</name>
</gene>
<evidence type="ECO:0000313" key="2">
    <source>
        <dbReference type="EMBL" id="KUN32538.1"/>
    </source>
</evidence>
<name>A0A101QMA2_STRCK</name>
<organism evidence="2 3">
    <name type="scientific">Streptomyces corchorusii</name>
    <name type="common">Streptomyces chibaensis</name>
    <dbReference type="NCBI Taxonomy" id="1903"/>
    <lineage>
        <taxon>Bacteria</taxon>
        <taxon>Bacillati</taxon>
        <taxon>Actinomycetota</taxon>
        <taxon>Actinomycetes</taxon>
        <taxon>Kitasatosporales</taxon>
        <taxon>Streptomycetaceae</taxon>
        <taxon>Streptomyces</taxon>
    </lineage>
</organism>
<feature type="region of interest" description="Disordered" evidence="1">
    <location>
        <begin position="51"/>
        <end position="76"/>
    </location>
</feature>
<dbReference type="RefSeq" id="WP_059261749.1">
    <property type="nucleotide sequence ID" value="NZ_KQ948351.1"/>
</dbReference>
<dbReference type="AlphaFoldDB" id="A0A101QMA2"/>
<accession>A0A101QMA2</accession>
<comment type="caution">
    <text evidence="2">The sequence shown here is derived from an EMBL/GenBank/DDBJ whole genome shotgun (WGS) entry which is preliminary data.</text>
</comment>
<dbReference type="EMBL" id="LMWP01000002">
    <property type="protein sequence ID" value="KUN32538.1"/>
    <property type="molecule type" value="Genomic_DNA"/>
</dbReference>
<evidence type="ECO:0000256" key="1">
    <source>
        <dbReference type="SAM" id="MobiDB-lite"/>
    </source>
</evidence>
<protein>
    <submittedName>
        <fullName evidence="2">Uncharacterized protein</fullName>
    </submittedName>
</protein>
<keyword evidence="3" id="KW-1185">Reference proteome</keyword>
<proteinExistence type="predicted"/>